<evidence type="ECO:0000256" key="3">
    <source>
        <dbReference type="ARBA" id="ARBA00022989"/>
    </source>
</evidence>
<feature type="region of interest" description="Disordered" evidence="5">
    <location>
        <begin position="1"/>
        <end position="23"/>
    </location>
</feature>
<dbReference type="InterPro" id="IPR001807">
    <property type="entry name" value="ClC"/>
</dbReference>
<proteinExistence type="predicted"/>
<name>A0ABN9ST69_9DINO</name>
<evidence type="ECO:0000256" key="4">
    <source>
        <dbReference type="ARBA" id="ARBA00023136"/>
    </source>
</evidence>
<feature type="transmembrane region" description="Helical" evidence="6">
    <location>
        <begin position="406"/>
        <end position="427"/>
    </location>
</feature>
<evidence type="ECO:0008006" key="9">
    <source>
        <dbReference type="Google" id="ProtNLM"/>
    </source>
</evidence>
<evidence type="ECO:0000256" key="2">
    <source>
        <dbReference type="ARBA" id="ARBA00022692"/>
    </source>
</evidence>
<reference evidence="7" key="1">
    <citation type="submission" date="2023-10" db="EMBL/GenBank/DDBJ databases">
        <authorList>
            <person name="Chen Y."/>
            <person name="Shah S."/>
            <person name="Dougan E. K."/>
            <person name="Thang M."/>
            <person name="Chan C."/>
        </authorList>
    </citation>
    <scope>NUCLEOTIDE SEQUENCE [LARGE SCALE GENOMIC DNA]</scope>
</reference>
<dbReference type="Gene3D" id="1.10.3080.10">
    <property type="entry name" value="Clc chloride channel"/>
    <property type="match status" value="1"/>
</dbReference>
<evidence type="ECO:0000313" key="7">
    <source>
        <dbReference type="EMBL" id="CAK0835391.1"/>
    </source>
</evidence>
<dbReference type="EMBL" id="CAUYUJ010013069">
    <property type="protein sequence ID" value="CAK0835391.1"/>
    <property type="molecule type" value="Genomic_DNA"/>
</dbReference>
<feature type="transmembrane region" description="Helical" evidence="6">
    <location>
        <begin position="161"/>
        <end position="183"/>
    </location>
</feature>
<sequence>MSSAPLAAPAASDEHRADAAHAAPRGNPTLAEVEAPWANSRYFLVDVVSLGALASIMGVASYAYGYIVGDLLSKWLTWAGGGKDYPDEYLKDGGLGCPWWVLLCWLGGTAVGVLKVAVGLDSYNPFIVEIRSQHCDTLPGLKTCLCCVVTLFSGACMGPEAGLASLGGGIGTFFAACVARLGPDWAAEADERRRLYVLGGICAAFGTIMPSPWVALLICMECSLLKDDAEGKQLRLFGRRTLFILGYAAIVAFGVRYGVKAIRELPDLAGDLRRSGDHYKNDDLPKAALLGAIGAVAALVYAIIGAVVKGAFVKIGTLLERSLGKQARVFSLCSLAGLLTGVLGYLCPMSLTSGKEAMFPQILSRLGTSPLFPTPVGSAWSLLWIVVAKTLSFSVAAAGGMVGGPFFPVLFIGVVVGQMCALIPIEWSLHPTAITVPCAMVAMPSSVFPIPFTLVAIPLSYFHLGTMGCVPILVSIVTSYTLVVGSGLLKALARA</sequence>
<gene>
    <name evidence="7" type="ORF">PCOR1329_LOCUS32339</name>
</gene>
<feature type="transmembrane region" description="Helical" evidence="6">
    <location>
        <begin position="43"/>
        <end position="67"/>
    </location>
</feature>
<keyword evidence="3 6" id="KW-1133">Transmembrane helix</keyword>
<feature type="transmembrane region" description="Helical" evidence="6">
    <location>
        <begin position="469"/>
        <end position="489"/>
    </location>
</feature>
<evidence type="ECO:0000256" key="5">
    <source>
        <dbReference type="SAM" id="MobiDB-lite"/>
    </source>
</evidence>
<dbReference type="PANTHER" id="PTHR43427:SF12">
    <property type="entry name" value="CHLORIDE TRANSPORTER"/>
    <property type="match status" value="1"/>
</dbReference>
<accession>A0ABN9ST69</accession>
<feature type="transmembrane region" description="Helical" evidence="6">
    <location>
        <begin position="99"/>
        <end position="118"/>
    </location>
</feature>
<feature type="transmembrane region" description="Helical" evidence="6">
    <location>
        <begin position="287"/>
        <end position="308"/>
    </location>
</feature>
<evidence type="ECO:0000256" key="6">
    <source>
        <dbReference type="SAM" id="Phobius"/>
    </source>
</evidence>
<evidence type="ECO:0000313" key="8">
    <source>
        <dbReference type="Proteomes" id="UP001189429"/>
    </source>
</evidence>
<protein>
    <recommendedName>
        <fullName evidence="9">Chloride channel protein</fullName>
    </recommendedName>
</protein>
<feature type="compositionally biased region" description="Low complexity" evidence="5">
    <location>
        <begin position="1"/>
        <end position="11"/>
    </location>
</feature>
<evidence type="ECO:0000256" key="1">
    <source>
        <dbReference type="ARBA" id="ARBA00004141"/>
    </source>
</evidence>
<dbReference type="InterPro" id="IPR014743">
    <property type="entry name" value="Cl-channel_core"/>
</dbReference>
<feature type="transmembrane region" description="Helical" evidence="6">
    <location>
        <begin position="329"/>
        <end position="351"/>
    </location>
</feature>
<dbReference type="Proteomes" id="UP001189429">
    <property type="component" value="Unassembled WGS sequence"/>
</dbReference>
<keyword evidence="2 6" id="KW-0812">Transmembrane</keyword>
<feature type="transmembrane region" description="Helical" evidence="6">
    <location>
        <begin position="241"/>
        <end position="259"/>
    </location>
</feature>
<dbReference type="InterPro" id="IPR050368">
    <property type="entry name" value="ClC-type_chloride_channel"/>
</dbReference>
<feature type="transmembrane region" description="Helical" evidence="6">
    <location>
        <begin position="195"/>
        <end position="220"/>
    </location>
</feature>
<dbReference type="Pfam" id="PF00654">
    <property type="entry name" value="Voltage_CLC"/>
    <property type="match status" value="1"/>
</dbReference>
<dbReference type="SUPFAM" id="SSF81340">
    <property type="entry name" value="Clc chloride channel"/>
    <property type="match status" value="1"/>
</dbReference>
<feature type="transmembrane region" description="Helical" evidence="6">
    <location>
        <begin position="433"/>
        <end position="457"/>
    </location>
</feature>
<comment type="subcellular location">
    <subcellularLocation>
        <location evidence="1">Membrane</location>
        <topology evidence="1">Multi-pass membrane protein</topology>
    </subcellularLocation>
</comment>
<keyword evidence="8" id="KW-1185">Reference proteome</keyword>
<keyword evidence="4 6" id="KW-0472">Membrane</keyword>
<organism evidence="7 8">
    <name type="scientific">Prorocentrum cordatum</name>
    <dbReference type="NCBI Taxonomy" id="2364126"/>
    <lineage>
        <taxon>Eukaryota</taxon>
        <taxon>Sar</taxon>
        <taxon>Alveolata</taxon>
        <taxon>Dinophyceae</taxon>
        <taxon>Prorocentrales</taxon>
        <taxon>Prorocentraceae</taxon>
        <taxon>Prorocentrum</taxon>
    </lineage>
</organism>
<dbReference type="PANTHER" id="PTHR43427">
    <property type="entry name" value="CHLORIDE CHANNEL PROTEIN CLC-E"/>
    <property type="match status" value="1"/>
</dbReference>
<comment type="caution">
    <text evidence="7">The sequence shown here is derived from an EMBL/GenBank/DDBJ whole genome shotgun (WGS) entry which is preliminary data.</text>
</comment>